<keyword evidence="1" id="KW-0677">Repeat</keyword>
<protein>
    <submittedName>
        <fullName evidence="6">Tetratricopeptide repeat protein</fullName>
    </submittedName>
</protein>
<evidence type="ECO:0000256" key="5">
    <source>
        <dbReference type="SAM" id="Phobius"/>
    </source>
</evidence>
<feature type="transmembrane region" description="Helical" evidence="5">
    <location>
        <begin position="257"/>
        <end position="273"/>
    </location>
</feature>
<dbReference type="InterPro" id="IPR019734">
    <property type="entry name" value="TPR_rpt"/>
</dbReference>
<organism evidence="6 7">
    <name type="scientific">Galactobacter valiniphilus</name>
    <dbReference type="NCBI Taxonomy" id="2676122"/>
    <lineage>
        <taxon>Bacteria</taxon>
        <taxon>Bacillati</taxon>
        <taxon>Actinomycetota</taxon>
        <taxon>Actinomycetes</taxon>
        <taxon>Micrococcales</taxon>
        <taxon>Micrococcaceae</taxon>
        <taxon>Galactobacter</taxon>
    </lineage>
</organism>
<keyword evidence="7" id="KW-1185">Reference proteome</keyword>
<comment type="caution">
    <text evidence="6">The sequence shown here is derived from an EMBL/GenBank/DDBJ whole genome shotgun (WGS) entry which is preliminary data.</text>
</comment>
<keyword evidence="5" id="KW-0812">Transmembrane</keyword>
<evidence type="ECO:0000256" key="3">
    <source>
        <dbReference type="PROSITE-ProRule" id="PRU00339"/>
    </source>
</evidence>
<dbReference type="PANTHER" id="PTHR44227">
    <property type="match status" value="1"/>
</dbReference>
<feature type="transmembrane region" description="Helical" evidence="5">
    <location>
        <begin position="302"/>
        <end position="321"/>
    </location>
</feature>
<dbReference type="SMART" id="SM00028">
    <property type="entry name" value="TPR"/>
    <property type="match status" value="3"/>
</dbReference>
<dbReference type="Gene3D" id="1.25.40.10">
    <property type="entry name" value="Tetratricopeptide repeat domain"/>
    <property type="match status" value="1"/>
</dbReference>
<dbReference type="PROSITE" id="PS50005">
    <property type="entry name" value="TPR"/>
    <property type="match status" value="1"/>
</dbReference>
<evidence type="ECO:0000256" key="4">
    <source>
        <dbReference type="SAM" id="MobiDB-lite"/>
    </source>
</evidence>
<sequence>MVVSELADSLRQVSALIGLGQLDAAERILMDTVAEGSSSATWHRQRGNLELRRGRLSQAEEAFQEAIRLEPAQAAHWYNLAVVEAGQGEERAAEALEHINRSLSLDPHDGDAHLLAARILVEAGDWRAGAPAALRALEEAERLGADGGRVVTTRVWVLEMIGHKQEALDVAAEGLTRFPADAALRTRYVTLLGHGGGAQAEAGALLRGTLAADPRNEAAREELLRRLQLLMVRSRYAILVAQVLAAVALLFPRPVSAIVGGVGLAATLLFLGLDRRSARKLAGAELVDEYLAGHPGLRVGRALQLVAAVCAWVPAVVAGLIPGTPALVVGALVSVPLGTALAWAGGALAVRSAAKDRNAEEFGGSERLRTIAWREVRIGKALHYERWATTLGMFPLGIAAVMLPQGFGLAAVAAAAGAVVAAGSDALAKIVGVQQMRSKNAPDEVREEARSLNLFWVGFAMLFRQALVILLAFGAMVLGWSNIADAIPGGPRDTQRQPTPTPTIPRISVPSIELPSVPTMPSVVVPPLTGTGG</sequence>
<dbReference type="Pfam" id="PF13432">
    <property type="entry name" value="TPR_16"/>
    <property type="match status" value="1"/>
</dbReference>
<feature type="repeat" description="TPR" evidence="3">
    <location>
        <begin position="40"/>
        <end position="73"/>
    </location>
</feature>
<dbReference type="AlphaFoldDB" id="A0A399JDB5"/>
<feature type="transmembrane region" description="Helical" evidence="5">
    <location>
        <begin position="454"/>
        <end position="480"/>
    </location>
</feature>
<feature type="transmembrane region" description="Helical" evidence="5">
    <location>
        <begin position="327"/>
        <end position="350"/>
    </location>
</feature>
<feature type="region of interest" description="Disordered" evidence="4">
    <location>
        <begin position="488"/>
        <end position="508"/>
    </location>
</feature>
<evidence type="ECO:0000256" key="1">
    <source>
        <dbReference type="ARBA" id="ARBA00022737"/>
    </source>
</evidence>
<feature type="transmembrane region" description="Helical" evidence="5">
    <location>
        <begin position="409"/>
        <end position="433"/>
    </location>
</feature>
<dbReference type="EMBL" id="QQXK01000004">
    <property type="protein sequence ID" value="RII43214.1"/>
    <property type="molecule type" value="Genomic_DNA"/>
</dbReference>
<feature type="transmembrane region" description="Helical" evidence="5">
    <location>
        <begin position="384"/>
        <end position="403"/>
    </location>
</feature>
<evidence type="ECO:0000256" key="2">
    <source>
        <dbReference type="ARBA" id="ARBA00022803"/>
    </source>
</evidence>
<evidence type="ECO:0000313" key="6">
    <source>
        <dbReference type="EMBL" id="RII43214.1"/>
    </source>
</evidence>
<reference evidence="6 7" key="1">
    <citation type="submission" date="2018-07" db="EMBL/GenBank/DDBJ databases">
        <title>Arthrobacter sp. nov., isolated from raw cow's milk with high bacterial count.</title>
        <authorList>
            <person name="Hahne J."/>
            <person name="Isele D."/>
            <person name="Lipski A."/>
        </authorList>
    </citation>
    <scope>NUCLEOTIDE SEQUENCE [LARGE SCALE GENOMIC DNA]</scope>
    <source>
        <strain evidence="6 7">JZ R-35</strain>
    </source>
</reference>
<name>A0A399JDB5_9MICC</name>
<evidence type="ECO:0000313" key="7">
    <source>
        <dbReference type="Proteomes" id="UP000265419"/>
    </source>
</evidence>
<keyword evidence="2 3" id="KW-0802">TPR repeat</keyword>
<accession>A0A399JDB5</accession>
<dbReference type="InterPro" id="IPR052346">
    <property type="entry name" value="O-mannosyl-transferase_TMTC"/>
</dbReference>
<dbReference type="InterPro" id="IPR011990">
    <property type="entry name" value="TPR-like_helical_dom_sf"/>
</dbReference>
<dbReference type="SUPFAM" id="SSF48452">
    <property type="entry name" value="TPR-like"/>
    <property type="match status" value="1"/>
</dbReference>
<gene>
    <name evidence="6" type="ORF">DWB68_02590</name>
</gene>
<dbReference type="PANTHER" id="PTHR44227:SF3">
    <property type="entry name" value="PROTEIN O-MANNOSYL-TRANSFERASE TMTC4"/>
    <property type="match status" value="1"/>
</dbReference>
<proteinExistence type="predicted"/>
<keyword evidence="5" id="KW-0472">Membrane</keyword>
<dbReference type="Proteomes" id="UP000265419">
    <property type="component" value="Unassembled WGS sequence"/>
</dbReference>
<keyword evidence="5" id="KW-1133">Transmembrane helix</keyword>